<name>E6QJP5_9ZZZZ</name>
<accession>E6QJP5</accession>
<protein>
    <submittedName>
        <fullName evidence="1">Uncharacterized protein</fullName>
    </submittedName>
</protein>
<dbReference type="EMBL" id="CABQ01000090">
    <property type="protein sequence ID" value="CBI07462.1"/>
    <property type="molecule type" value="Genomic_DNA"/>
</dbReference>
<gene>
    <name evidence="1" type="ORF">CARN6_0797</name>
</gene>
<evidence type="ECO:0000313" key="1">
    <source>
        <dbReference type="EMBL" id="CBI07462.1"/>
    </source>
</evidence>
<comment type="caution">
    <text evidence="1">The sequence shown here is derived from an EMBL/GenBank/DDBJ whole genome shotgun (WGS) entry which is preliminary data.</text>
</comment>
<organism evidence="1">
    <name type="scientific">mine drainage metagenome</name>
    <dbReference type="NCBI Taxonomy" id="410659"/>
    <lineage>
        <taxon>unclassified sequences</taxon>
        <taxon>metagenomes</taxon>
        <taxon>ecological metagenomes</taxon>
    </lineage>
</organism>
<sequence length="55" mass="5899">MLMLVCAALASMGFGVFSAYGLCKAGFTLMRWHTARATQQTSRALNSQTSITPLS</sequence>
<dbReference type="AlphaFoldDB" id="E6QJP5"/>
<reference evidence="1" key="1">
    <citation type="submission" date="2009-10" db="EMBL/GenBank/DDBJ databases">
        <title>Diversity of trophic interactions inside an arsenic-rich microbial ecosystem.</title>
        <authorList>
            <person name="Bertin P.N."/>
            <person name="Heinrich-Salmeron A."/>
            <person name="Pelletier E."/>
            <person name="Goulhen-Chollet F."/>
            <person name="Arsene-Ploetze F."/>
            <person name="Gallien S."/>
            <person name="Calteau A."/>
            <person name="Vallenet D."/>
            <person name="Casiot C."/>
            <person name="Chane-Woon-Ming B."/>
            <person name="Giloteaux L."/>
            <person name="Barakat M."/>
            <person name="Bonnefoy V."/>
            <person name="Bruneel O."/>
            <person name="Chandler M."/>
            <person name="Cleiss J."/>
            <person name="Duran R."/>
            <person name="Elbaz-Poulichet F."/>
            <person name="Fonknechten N."/>
            <person name="Lauga B."/>
            <person name="Mornico D."/>
            <person name="Ortet P."/>
            <person name="Schaeffer C."/>
            <person name="Siguier P."/>
            <person name="Alexander Thil Smith A."/>
            <person name="Van Dorsselaer A."/>
            <person name="Weissenbach J."/>
            <person name="Medigue C."/>
            <person name="Le Paslier D."/>
        </authorList>
    </citation>
    <scope>NUCLEOTIDE SEQUENCE</scope>
</reference>
<proteinExistence type="predicted"/>